<feature type="region of interest" description="Disordered" evidence="2">
    <location>
        <begin position="103"/>
        <end position="131"/>
    </location>
</feature>
<reference evidence="3 4" key="1">
    <citation type="journal article" date="2018" name="Cell">
        <title>The Chara Genome: Secondary Complexity and Implications for Plant Terrestrialization.</title>
        <authorList>
            <person name="Nishiyama T."/>
            <person name="Sakayama H."/>
            <person name="Vries J.D."/>
            <person name="Buschmann H."/>
            <person name="Saint-Marcoux D."/>
            <person name="Ullrich K.K."/>
            <person name="Haas F.B."/>
            <person name="Vanderstraeten L."/>
            <person name="Becker D."/>
            <person name="Lang D."/>
            <person name="Vosolsobe S."/>
            <person name="Rombauts S."/>
            <person name="Wilhelmsson P.K.I."/>
            <person name="Janitza P."/>
            <person name="Kern R."/>
            <person name="Heyl A."/>
            <person name="Rumpler F."/>
            <person name="Villalobos L.I.A.C."/>
            <person name="Clay J.M."/>
            <person name="Skokan R."/>
            <person name="Toyoda A."/>
            <person name="Suzuki Y."/>
            <person name="Kagoshima H."/>
            <person name="Schijlen E."/>
            <person name="Tajeshwar N."/>
            <person name="Catarino B."/>
            <person name="Hetherington A.J."/>
            <person name="Saltykova A."/>
            <person name="Bonnot C."/>
            <person name="Breuninger H."/>
            <person name="Symeonidi A."/>
            <person name="Radhakrishnan G.V."/>
            <person name="Van Nieuwerburgh F."/>
            <person name="Deforce D."/>
            <person name="Chang C."/>
            <person name="Karol K.G."/>
            <person name="Hedrich R."/>
            <person name="Ulvskov P."/>
            <person name="Glockner G."/>
            <person name="Delwiche C.F."/>
            <person name="Petrasek J."/>
            <person name="Van de Peer Y."/>
            <person name="Friml J."/>
            <person name="Beilby M."/>
            <person name="Dolan L."/>
            <person name="Kohara Y."/>
            <person name="Sugano S."/>
            <person name="Fujiyama A."/>
            <person name="Delaux P.-M."/>
            <person name="Quint M."/>
            <person name="TheiBen G."/>
            <person name="Hagemann M."/>
            <person name="Harholt J."/>
            <person name="Dunand C."/>
            <person name="Zachgo S."/>
            <person name="Langdale J."/>
            <person name="Maumus F."/>
            <person name="Straeten D.V.D."/>
            <person name="Gould S.B."/>
            <person name="Rensing S.A."/>
        </authorList>
    </citation>
    <scope>NUCLEOTIDE SEQUENCE [LARGE SCALE GENOMIC DNA]</scope>
    <source>
        <strain evidence="3 4">S276</strain>
    </source>
</reference>
<evidence type="ECO:0000313" key="3">
    <source>
        <dbReference type="EMBL" id="GBG85541.1"/>
    </source>
</evidence>
<name>A0A388LTE7_CHABU</name>
<dbReference type="Proteomes" id="UP000265515">
    <property type="component" value="Unassembled WGS sequence"/>
</dbReference>
<evidence type="ECO:0000256" key="1">
    <source>
        <dbReference type="SAM" id="Coils"/>
    </source>
</evidence>
<feature type="compositionally biased region" description="Basic and acidic residues" evidence="2">
    <location>
        <begin position="248"/>
        <end position="258"/>
    </location>
</feature>
<organism evidence="3 4">
    <name type="scientific">Chara braunii</name>
    <name type="common">Braun's stonewort</name>
    <dbReference type="NCBI Taxonomy" id="69332"/>
    <lineage>
        <taxon>Eukaryota</taxon>
        <taxon>Viridiplantae</taxon>
        <taxon>Streptophyta</taxon>
        <taxon>Charophyceae</taxon>
        <taxon>Charales</taxon>
        <taxon>Characeae</taxon>
        <taxon>Chara</taxon>
    </lineage>
</organism>
<feature type="region of interest" description="Disordered" evidence="2">
    <location>
        <begin position="199"/>
        <end position="258"/>
    </location>
</feature>
<accession>A0A388LTE7</accession>
<gene>
    <name evidence="3" type="ORF">CBR_g40179</name>
</gene>
<feature type="compositionally biased region" description="Acidic residues" evidence="2">
    <location>
        <begin position="224"/>
        <end position="247"/>
    </location>
</feature>
<feature type="coiled-coil region" evidence="1">
    <location>
        <begin position="4"/>
        <end position="38"/>
    </location>
</feature>
<evidence type="ECO:0000256" key="2">
    <source>
        <dbReference type="SAM" id="MobiDB-lite"/>
    </source>
</evidence>
<dbReference type="AlphaFoldDB" id="A0A388LTE7"/>
<feature type="non-terminal residue" evidence="3">
    <location>
        <position position="1"/>
    </location>
</feature>
<protein>
    <submittedName>
        <fullName evidence="3">Uncharacterized protein</fullName>
    </submittedName>
</protein>
<comment type="caution">
    <text evidence="3">The sequence shown here is derived from an EMBL/GenBank/DDBJ whole genome shotgun (WGS) entry which is preliminary data.</text>
</comment>
<dbReference type="Gramene" id="GBG85541">
    <property type="protein sequence ID" value="GBG85541"/>
    <property type="gene ID" value="CBR_g40179"/>
</dbReference>
<evidence type="ECO:0000313" key="4">
    <source>
        <dbReference type="Proteomes" id="UP000265515"/>
    </source>
</evidence>
<dbReference type="EMBL" id="BFEA01000523">
    <property type="protein sequence ID" value="GBG85541.1"/>
    <property type="molecule type" value="Genomic_DNA"/>
</dbReference>
<keyword evidence="1" id="KW-0175">Coiled coil</keyword>
<sequence>AWFTVELRDEMYALRRELDRLKKKVEKLCDNVSELKNKHPNSSVTLEQLKEAVQKVVAEASVKQASSLPRSDASAEKRKREEVKKDTAAVYTFISPRAMLSVEHRTPAKRTPGKLASGPSRAKKAKLRQSEARQKVVRFTVRRRILEGKQISENMLQSLQMGDLKKLCTKHNIKYKGMQQARVALRKIPGVIVTVTEDMVNPEESGEEAQTNYRQGDHGISESMADDAEEGVVSESSEDPEEEDDENEVSHDVEPSAN</sequence>
<proteinExistence type="predicted"/>
<keyword evidence="4" id="KW-1185">Reference proteome</keyword>